<dbReference type="InterPro" id="IPR010920">
    <property type="entry name" value="LSM_dom_sf"/>
</dbReference>
<keyword evidence="6 8" id="KW-0472">Membrane</keyword>
<dbReference type="EMBL" id="FKIF01000003">
    <property type="protein sequence ID" value="SAI67981.1"/>
    <property type="molecule type" value="Genomic_DNA"/>
</dbReference>
<keyword evidence="13" id="KW-1185">Reference proteome</keyword>
<dbReference type="SUPFAM" id="SSF82689">
    <property type="entry name" value="Mechanosensitive channel protein MscS (YggB), C-terminal domain"/>
    <property type="match status" value="1"/>
</dbReference>
<feature type="compositionally biased region" description="Pro residues" evidence="7">
    <location>
        <begin position="814"/>
        <end position="829"/>
    </location>
</feature>
<dbReference type="Pfam" id="PF12607">
    <property type="entry name" value="DUF3772"/>
    <property type="match status" value="1"/>
</dbReference>
<evidence type="ECO:0000256" key="7">
    <source>
        <dbReference type="SAM" id="MobiDB-lite"/>
    </source>
</evidence>
<dbReference type="InterPro" id="IPR023408">
    <property type="entry name" value="MscS_beta-dom_sf"/>
</dbReference>
<keyword evidence="9" id="KW-0732">Signal</keyword>
<feature type="transmembrane region" description="Helical" evidence="8">
    <location>
        <begin position="411"/>
        <end position="437"/>
    </location>
</feature>
<dbReference type="GO" id="GO:0005886">
    <property type="term" value="C:plasma membrane"/>
    <property type="evidence" value="ECO:0007669"/>
    <property type="project" value="UniProtKB-SubCell"/>
</dbReference>
<feature type="transmembrane region" description="Helical" evidence="8">
    <location>
        <begin position="350"/>
        <end position="377"/>
    </location>
</feature>
<evidence type="ECO:0000256" key="3">
    <source>
        <dbReference type="ARBA" id="ARBA00022475"/>
    </source>
</evidence>
<feature type="domain" description="DUF3772" evidence="11">
    <location>
        <begin position="136"/>
        <end position="197"/>
    </location>
</feature>
<dbReference type="Gene3D" id="2.30.30.60">
    <property type="match status" value="1"/>
</dbReference>
<dbReference type="Gene3D" id="1.10.287.1260">
    <property type="match status" value="1"/>
</dbReference>
<dbReference type="InterPro" id="IPR006685">
    <property type="entry name" value="MscS_channel_2nd"/>
</dbReference>
<feature type="domain" description="Mechanosensitive ion channel MscS" evidence="10">
    <location>
        <begin position="627"/>
        <end position="693"/>
    </location>
</feature>
<dbReference type="OrthoDB" id="9799209at2"/>
<feature type="chain" id="PRO_5007616100" evidence="9">
    <location>
        <begin position="35"/>
        <end position="829"/>
    </location>
</feature>
<dbReference type="InterPro" id="IPR011066">
    <property type="entry name" value="MscS_channel_C_sf"/>
</dbReference>
<evidence type="ECO:0000256" key="5">
    <source>
        <dbReference type="ARBA" id="ARBA00022989"/>
    </source>
</evidence>
<evidence type="ECO:0000256" key="8">
    <source>
        <dbReference type="SAM" id="Phobius"/>
    </source>
</evidence>
<dbReference type="Pfam" id="PF00924">
    <property type="entry name" value="MS_channel_2nd"/>
    <property type="match status" value="1"/>
</dbReference>
<gene>
    <name evidence="12" type="primary">kefA_1</name>
    <name evidence="12" type="ORF">SAMEA3906486_01771</name>
</gene>
<keyword evidence="5 8" id="KW-1133">Transmembrane helix</keyword>
<evidence type="ECO:0000256" key="9">
    <source>
        <dbReference type="SAM" id="SignalP"/>
    </source>
</evidence>
<dbReference type="Proteomes" id="UP000076848">
    <property type="component" value="Unassembled WGS sequence"/>
</dbReference>
<dbReference type="GO" id="GO:0008381">
    <property type="term" value="F:mechanosensitive monoatomic ion channel activity"/>
    <property type="evidence" value="ECO:0007669"/>
    <property type="project" value="UniProtKB-ARBA"/>
</dbReference>
<evidence type="ECO:0000313" key="12">
    <source>
        <dbReference type="EMBL" id="SAI67981.1"/>
    </source>
</evidence>
<dbReference type="InterPro" id="IPR052702">
    <property type="entry name" value="MscS-like_channel"/>
</dbReference>
<protein>
    <submittedName>
        <fullName evidence="12">Membrane protein</fullName>
    </submittedName>
</protein>
<dbReference type="SUPFAM" id="SSF50182">
    <property type="entry name" value="Sm-like ribonucleoproteins"/>
    <property type="match status" value="1"/>
</dbReference>
<reference evidence="12 13" key="1">
    <citation type="submission" date="2016-04" db="EMBL/GenBank/DDBJ databases">
        <authorList>
            <consortium name="Pathogen Informatics"/>
        </authorList>
    </citation>
    <scope>NUCLEOTIDE SEQUENCE [LARGE SCALE GENOMIC DNA]</scope>
    <source>
        <strain evidence="12 13">H050680373</strain>
    </source>
</reference>
<keyword evidence="3" id="KW-1003">Cell membrane</keyword>
<feature type="transmembrane region" description="Helical" evidence="8">
    <location>
        <begin position="284"/>
        <end position="307"/>
    </location>
</feature>
<evidence type="ECO:0000313" key="13">
    <source>
        <dbReference type="Proteomes" id="UP000076848"/>
    </source>
</evidence>
<feature type="transmembrane region" description="Helical" evidence="8">
    <location>
        <begin position="489"/>
        <end position="510"/>
    </location>
</feature>
<proteinExistence type="inferred from homology"/>
<dbReference type="PANTHER" id="PTHR30347">
    <property type="entry name" value="POTASSIUM CHANNEL RELATED"/>
    <property type="match status" value="1"/>
</dbReference>
<evidence type="ECO:0000259" key="10">
    <source>
        <dbReference type="Pfam" id="PF00924"/>
    </source>
</evidence>
<feature type="signal peptide" evidence="9">
    <location>
        <begin position="1"/>
        <end position="34"/>
    </location>
</feature>
<feature type="transmembrane region" description="Helical" evidence="8">
    <location>
        <begin position="327"/>
        <end position="344"/>
    </location>
</feature>
<keyword evidence="4 8" id="KW-0812">Transmembrane</keyword>
<feature type="transmembrane region" description="Helical" evidence="8">
    <location>
        <begin position="443"/>
        <end position="463"/>
    </location>
</feature>
<accession>A0A157SCK3</accession>
<feature type="transmembrane region" description="Helical" evidence="8">
    <location>
        <begin position="248"/>
        <end position="272"/>
    </location>
</feature>
<evidence type="ECO:0000256" key="1">
    <source>
        <dbReference type="ARBA" id="ARBA00004651"/>
    </source>
</evidence>
<feature type="region of interest" description="Disordered" evidence="7">
    <location>
        <begin position="792"/>
        <end position="829"/>
    </location>
</feature>
<feature type="transmembrane region" description="Helical" evidence="8">
    <location>
        <begin position="581"/>
        <end position="604"/>
    </location>
</feature>
<evidence type="ECO:0000256" key="2">
    <source>
        <dbReference type="ARBA" id="ARBA00008017"/>
    </source>
</evidence>
<feature type="region of interest" description="Disordered" evidence="7">
    <location>
        <begin position="105"/>
        <end position="125"/>
    </location>
</feature>
<evidence type="ECO:0000256" key="6">
    <source>
        <dbReference type="ARBA" id="ARBA00023136"/>
    </source>
</evidence>
<dbReference type="STRING" id="288768.SAMEA3906486_01771"/>
<feature type="transmembrane region" description="Helical" evidence="8">
    <location>
        <begin position="610"/>
        <end position="638"/>
    </location>
</feature>
<feature type="compositionally biased region" description="Basic and acidic residues" evidence="7">
    <location>
        <begin position="109"/>
        <end position="125"/>
    </location>
</feature>
<dbReference type="InterPro" id="IPR022249">
    <property type="entry name" value="DUF3772"/>
</dbReference>
<comment type="subcellular location">
    <subcellularLocation>
        <location evidence="1">Cell membrane</location>
        <topology evidence="1">Multi-pass membrane protein</topology>
    </subcellularLocation>
</comment>
<dbReference type="InterPro" id="IPR011014">
    <property type="entry name" value="MscS_channel_TM-2"/>
</dbReference>
<sequence>MKSKNFIYAGRLRGWMLCCLLALAALMAAGAVQAQPDAAQDADSRLSQARERIDAIRKGLDGKPVDSDLEKWRGDVQQVQSQADALAESLAPRLADVTARLNQLGPVSEDAKEAPDVAEQRRQLEKSSSSVDAQVKLARLLSVEASQTAERISAMRRTQFQERLGERRGTFLSATFWRELRNEAPRDLRRVGDLGRDLLAGMSETPAWAWIALAIMLAGLLALRRWLRERLLRLTSTRVPPGRLRRSFLAAALALLGAAVPGAVASLISIALTWSGSLEDDIQALLGDMVGIVCLAGYIGGLGYALLSASRPSWRLLPLPDAVAEGLRWLPSSLAILAVLMWLSQRLPALLNISLTATIALNGLTALALGGVLAVALMRGERRRRAAAIAEAAASADAGADAGQPVPPRPFWVGILVNLAWLALIVSLGGILIGYAALGTFMIGQGLWALIVVSSAYLLSVLLEDGCTTLLAGRYVDEKTPQSRLRQQAAVLLSGASRIAVLMVAAVLLASPFGEGPDELVHRLDLLHRGLQIGEIQLKPGSLLQALLSLALGILAVRVLKRWLTDRYLPTTNFDPGMQTSAATLFGYAGIVFAVSLSLSVLGLGLERVAWIASALSVGIGFGLQAVVQNFVSGLILLAERPVRVGDWVSLGGIEGDIQRINVRATEIQMADRSTVIVPNSEFITKTVRNVTHSNPLGRVQIRLPMPLATHPAEVRDLMLSAFAEREEILETPAADVYLDGIEGDRLMFNAVGYVSSPRAAYVTRSKLLFEILQRLAEAGLEMSPQTTMLLRETAPAPHEPLVPPESTAVAPPQDAPMPEDPPPTPAKG</sequence>
<feature type="transmembrane region" description="Helical" evidence="8">
    <location>
        <begin position="207"/>
        <end position="227"/>
    </location>
</feature>
<dbReference type="AlphaFoldDB" id="A0A157SCK3"/>
<evidence type="ECO:0000256" key="4">
    <source>
        <dbReference type="ARBA" id="ARBA00022692"/>
    </source>
</evidence>
<name>A0A157SCK3_9BORD</name>
<evidence type="ECO:0000259" key="11">
    <source>
        <dbReference type="Pfam" id="PF12607"/>
    </source>
</evidence>
<dbReference type="PANTHER" id="PTHR30347:SF9">
    <property type="entry name" value="MINICONDUCTANCE MECHANOSENSITIVE CHANNEL MSCM"/>
    <property type="match status" value="1"/>
</dbReference>
<comment type="similarity">
    <text evidence="2">Belongs to the MscS (TC 1.A.23) family.</text>
</comment>
<dbReference type="SUPFAM" id="SSF82861">
    <property type="entry name" value="Mechanosensitive channel protein MscS (YggB), transmembrane region"/>
    <property type="match status" value="1"/>
</dbReference>
<dbReference type="Gene3D" id="3.30.70.100">
    <property type="match status" value="1"/>
</dbReference>
<dbReference type="RefSeq" id="WP_066125914.1">
    <property type="nucleotide sequence ID" value="NZ_FKIF01000003.1"/>
</dbReference>
<organism evidence="12 13">
    <name type="scientific">Bordetella ansorpii</name>
    <dbReference type="NCBI Taxonomy" id="288768"/>
    <lineage>
        <taxon>Bacteria</taxon>
        <taxon>Pseudomonadati</taxon>
        <taxon>Pseudomonadota</taxon>
        <taxon>Betaproteobacteria</taxon>
        <taxon>Burkholderiales</taxon>
        <taxon>Alcaligenaceae</taxon>
        <taxon>Bordetella</taxon>
    </lineage>
</organism>